<keyword evidence="2" id="KW-1185">Reference proteome</keyword>
<dbReference type="RefSeq" id="WP_338736790.1">
    <property type="nucleotide sequence ID" value="NZ_CP146612.1"/>
</dbReference>
<dbReference type="EMBL" id="CP146612">
    <property type="protein sequence ID" value="WWX24676.1"/>
    <property type="molecule type" value="Genomic_DNA"/>
</dbReference>
<evidence type="ECO:0000313" key="2">
    <source>
        <dbReference type="Proteomes" id="UP001375370"/>
    </source>
</evidence>
<proteinExistence type="predicted"/>
<dbReference type="Proteomes" id="UP001375370">
    <property type="component" value="Chromosome"/>
</dbReference>
<protein>
    <submittedName>
        <fullName evidence="1">Uncharacterized protein</fullName>
    </submittedName>
</protein>
<evidence type="ECO:0000313" key="1">
    <source>
        <dbReference type="EMBL" id="WWX24676.1"/>
    </source>
</evidence>
<accession>A0ABZ2J698</accession>
<gene>
    <name evidence="1" type="ORF">V8247_05245</name>
</gene>
<sequence>MTTNNETMKCPYCGHEFDAAAGTAFCGSCPVGKNCRLVRCPNCAYETPAESRLISTIRKLRRKP</sequence>
<name>A0ABZ2J698_9CHLR</name>
<reference evidence="1 2" key="1">
    <citation type="submission" date="2024-03" db="EMBL/GenBank/DDBJ databases">
        <title>A Dehalogenimonas Isolated from Estuarine Sediments Dihaloeliminates Chlorinated Alkanes.</title>
        <authorList>
            <person name="Yang Y."/>
            <person name="Wang H."/>
        </authorList>
    </citation>
    <scope>NUCLEOTIDE SEQUENCE [LARGE SCALE GENOMIC DNA]</scope>
    <source>
        <strain evidence="1 2">W</strain>
    </source>
</reference>
<organism evidence="1 2">
    <name type="scientific">Candidatus Dehalogenimonas loeffleri</name>
    <dbReference type="NCBI Taxonomy" id="3127115"/>
    <lineage>
        <taxon>Bacteria</taxon>
        <taxon>Bacillati</taxon>
        <taxon>Chloroflexota</taxon>
        <taxon>Dehalococcoidia</taxon>
        <taxon>Dehalococcoidales</taxon>
        <taxon>Dehalococcoidaceae</taxon>
        <taxon>Dehalogenimonas</taxon>
    </lineage>
</organism>